<comment type="caution">
    <text evidence="3">The sequence shown here is derived from an EMBL/GenBank/DDBJ whole genome shotgun (WGS) entry which is preliminary data.</text>
</comment>
<proteinExistence type="predicted"/>
<feature type="domain" description="FIST" evidence="1">
    <location>
        <begin position="25"/>
        <end position="217"/>
    </location>
</feature>
<dbReference type="PANTHER" id="PTHR40252:SF2">
    <property type="entry name" value="BLR0328 PROTEIN"/>
    <property type="match status" value="1"/>
</dbReference>
<protein>
    <submittedName>
        <fullName evidence="3">FIST C-terminal domain-containing protein</fullName>
    </submittedName>
</protein>
<dbReference type="Proteomes" id="UP000600139">
    <property type="component" value="Unassembled WGS sequence"/>
</dbReference>
<gene>
    <name evidence="3" type="ORF">JIN84_19185</name>
</gene>
<sequence>MKLLQTLLLPSLEWKNDHGRLAPADAELVFAFGIREIIESPDIYQELKKRFPAAHIALASTSGNLADQIIDDSGVLCTALRMEKSRTRAEVANLSSHPDLETLCAHLADVLAADDLRHVFVLSDGSSVNGTELSNTFNSKLPPQVTLSGGLAGDGTAFSKTVVGLDSVPTTGTIVAIGFYGNVELAFGSAGGWSGFGPERLVTRSEGNCLHELDGQPALHLYKTYLGSQAAGLPASALRFPLRVSQGENTPFIVRTILSIDEDANTMTFAGDVPEGAKVQLMRASYEDLIDGAQSAAEQAELPGAELVLCVSCVGRRIVLGQRTEEELESVRAAFGDSPVIGGFYSYGELAPSGHQLESQLHNQTMTITSFREV</sequence>
<evidence type="ECO:0000259" key="2">
    <source>
        <dbReference type="SMART" id="SM01204"/>
    </source>
</evidence>
<organism evidence="3 4">
    <name type="scientific">Luteolibacter yonseiensis</name>
    <dbReference type="NCBI Taxonomy" id="1144680"/>
    <lineage>
        <taxon>Bacteria</taxon>
        <taxon>Pseudomonadati</taxon>
        <taxon>Verrucomicrobiota</taxon>
        <taxon>Verrucomicrobiia</taxon>
        <taxon>Verrucomicrobiales</taxon>
        <taxon>Verrucomicrobiaceae</taxon>
        <taxon>Luteolibacter</taxon>
    </lineage>
</organism>
<dbReference type="SMART" id="SM01204">
    <property type="entry name" value="FIST_C"/>
    <property type="match status" value="1"/>
</dbReference>
<dbReference type="Pfam" id="PF08495">
    <property type="entry name" value="FIST"/>
    <property type="match status" value="1"/>
</dbReference>
<dbReference type="EMBL" id="JAENIK010000012">
    <property type="protein sequence ID" value="MBK1817752.1"/>
    <property type="molecule type" value="Genomic_DNA"/>
</dbReference>
<name>A0A934R690_9BACT</name>
<feature type="domain" description="FIST C-domain" evidence="2">
    <location>
        <begin position="218"/>
        <end position="353"/>
    </location>
</feature>
<evidence type="ECO:0000313" key="4">
    <source>
        <dbReference type="Proteomes" id="UP000600139"/>
    </source>
</evidence>
<dbReference type="Pfam" id="PF10442">
    <property type="entry name" value="FIST_C"/>
    <property type="match status" value="1"/>
</dbReference>
<dbReference type="AlphaFoldDB" id="A0A934R690"/>
<reference evidence="3" key="1">
    <citation type="submission" date="2021-01" db="EMBL/GenBank/DDBJ databases">
        <title>Modified the classification status of verrucomicrobia.</title>
        <authorList>
            <person name="Feng X."/>
        </authorList>
    </citation>
    <scope>NUCLEOTIDE SEQUENCE</scope>
    <source>
        <strain evidence="3">JCM 18052</strain>
    </source>
</reference>
<evidence type="ECO:0000259" key="1">
    <source>
        <dbReference type="SMART" id="SM00897"/>
    </source>
</evidence>
<dbReference type="RefSeq" id="WP_200352682.1">
    <property type="nucleotide sequence ID" value="NZ_BAABHZ010000001.1"/>
</dbReference>
<accession>A0A934R690</accession>
<dbReference type="InterPro" id="IPR019494">
    <property type="entry name" value="FIST_C"/>
</dbReference>
<dbReference type="InterPro" id="IPR013702">
    <property type="entry name" value="FIST_domain_N"/>
</dbReference>
<evidence type="ECO:0000313" key="3">
    <source>
        <dbReference type="EMBL" id="MBK1817752.1"/>
    </source>
</evidence>
<keyword evidence="4" id="KW-1185">Reference proteome</keyword>
<dbReference type="SMART" id="SM00897">
    <property type="entry name" value="FIST"/>
    <property type="match status" value="1"/>
</dbReference>
<dbReference type="PANTHER" id="PTHR40252">
    <property type="entry name" value="BLR0328 PROTEIN"/>
    <property type="match status" value="1"/>
</dbReference>